<evidence type="ECO:0000256" key="1">
    <source>
        <dbReference type="ARBA" id="ARBA00022679"/>
    </source>
</evidence>
<sequence length="415" mass="46331">MESPIQGRDIVVVGQQPWDTEIGSNCKNIALEFARHNRVLYVNSPLDRNTVLKHRHEARIQRRLRILRGQEQALETVGENLWVLTPDTIAESINWLPPSPVYTVFNKLNNRRFARAIRRGITALDFQDFVLFNDNDIFRSFYLKELLQPAVSVYYSRDYMLAVDYWRKHGRHLEPQLIAKSDVCVANSSYLAAYCRRYNPNSHYVGQGCDVAPAPAAEATTPADLAGIPGPLIGYVGALVSLRLDLALLQQLAEQRPTWSLVLVGPEDEAFKASTLHQLPNVHFLGPKAPEELPAYIREFAVCLNPQLVNDMTIGNYPRKIDEYLALGKPVVATRTQAMDIFADYTYLAESAADYVRLIEQALAEDSKELRQGRAAFAATHTWENSVRQIYAAIRAASAGALAAPAAPTATLVSA</sequence>
<organism evidence="2 3">
    <name type="scientific">Hymenobacter sublimis</name>
    <dbReference type="NCBI Taxonomy" id="2933777"/>
    <lineage>
        <taxon>Bacteria</taxon>
        <taxon>Pseudomonadati</taxon>
        <taxon>Bacteroidota</taxon>
        <taxon>Cytophagia</taxon>
        <taxon>Cytophagales</taxon>
        <taxon>Hymenobacteraceae</taxon>
        <taxon>Hymenobacter</taxon>
    </lineage>
</organism>
<dbReference type="EMBL" id="CP095848">
    <property type="protein sequence ID" value="UPL50876.1"/>
    <property type="molecule type" value="Genomic_DNA"/>
</dbReference>
<keyword evidence="2" id="KW-0328">Glycosyltransferase</keyword>
<keyword evidence="1 2" id="KW-0808">Transferase</keyword>
<keyword evidence="3" id="KW-1185">Reference proteome</keyword>
<dbReference type="Gene3D" id="3.40.50.2000">
    <property type="entry name" value="Glycogen Phosphorylase B"/>
    <property type="match status" value="1"/>
</dbReference>
<dbReference type="PANTHER" id="PTHR46401:SF2">
    <property type="entry name" value="GLYCOSYLTRANSFERASE WBBK-RELATED"/>
    <property type="match status" value="1"/>
</dbReference>
<evidence type="ECO:0000313" key="3">
    <source>
        <dbReference type="Proteomes" id="UP000829647"/>
    </source>
</evidence>
<gene>
    <name evidence="2" type="ORF">MWH26_08215</name>
</gene>
<reference evidence="2 3" key="1">
    <citation type="submission" date="2022-04" db="EMBL/GenBank/DDBJ databases">
        <title>Hymenobacter sp. isolated from the air.</title>
        <authorList>
            <person name="Won M."/>
            <person name="Lee C.-M."/>
            <person name="Woen H.-Y."/>
            <person name="Kwon S.-W."/>
        </authorList>
    </citation>
    <scope>NUCLEOTIDE SEQUENCE [LARGE SCALE GENOMIC DNA]</scope>
    <source>
        <strain evidence="3">5516 S-25</strain>
    </source>
</reference>
<dbReference type="GO" id="GO:0016757">
    <property type="term" value="F:glycosyltransferase activity"/>
    <property type="evidence" value="ECO:0007669"/>
    <property type="project" value="UniProtKB-KW"/>
</dbReference>
<dbReference type="RefSeq" id="WP_247976816.1">
    <property type="nucleotide sequence ID" value="NZ_CP095848.1"/>
</dbReference>
<proteinExistence type="predicted"/>
<evidence type="ECO:0000313" key="2">
    <source>
        <dbReference type="EMBL" id="UPL50876.1"/>
    </source>
</evidence>
<dbReference type="EC" id="2.4.-.-" evidence="2"/>
<dbReference type="Proteomes" id="UP000829647">
    <property type="component" value="Chromosome"/>
</dbReference>
<dbReference type="SUPFAM" id="SSF53756">
    <property type="entry name" value="UDP-Glycosyltransferase/glycogen phosphorylase"/>
    <property type="match status" value="1"/>
</dbReference>
<protein>
    <submittedName>
        <fullName evidence="2">Glycosyltransferase</fullName>
        <ecNumber evidence="2">2.4.-.-</ecNumber>
    </submittedName>
</protein>
<dbReference type="Gene3D" id="3.40.50.11010">
    <property type="match status" value="1"/>
</dbReference>
<dbReference type="PANTHER" id="PTHR46401">
    <property type="entry name" value="GLYCOSYLTRANSFERASE WBBK-RELATED"/>
    <property type="match status" value="1"/>
</dbReference>
<dbReference type="Pfam" id="PF13692">
    <property type="entry name" value="Glyco_trans_1_4"/>
    <property type="match status" value="1"/>
</dbReference>
<accession>A0ABY4JGJ6</accession>
<name>A0ABY4JGJ6_9BACT</name>